<gene>
    <name evidence="2" type="ORF">MNBD_GAMMA16-1965</name>
</gene>
<evidence type="ECO:0000259" key="1">
    <source>
        <dbReference type="Pfam" id="PF18423"/>
    </source>
</evidence>
<dbReference type="Gene3D" id="2.20.25.270">
    <property type="match status" value="1"/>
</dbReference>
<name>A0A3B0ZHT8_9ZZZZ</name>
<dbReference type="EMBL" id="UOFO01000081">
    <property type="protein sequence ID" value="VAW85839.1"/>
    <property type="molecule type" value="Genomic_DNA"/>
</dbReference>
<accession>A0A3B0ZHT8</accession>
<dbReference type="Gene3D" id="1.10.10.1100">
    <property type="entry name" value="BFD-like [2Fe-2S]-binding domain"/>
    <property type="match status" value="1"/>
</dbReference>
<evidence type="ECO:0000313" key="2">
    <source>
        <dbReference type="EMBL" id="VAW85839.1"/>
    </source>
</evidence>
<dbReference type="InterPro" id="IPR041854">
    <property type="entry name" value="BFD-like_2Fe2S-bd_dom_sf"/>
</dbReference>
<sequence>MSNCCSKRSKNQKKLKHRTCPESNKKCGEVPYKTILHHLKEPWNLALKEQTYYFCRSPDCDVVYFGFDNSTIHKNQLRTKIGIKERSDDALICYCFDVSRATALANEQAKVFVIEQTKNSRCSCTTRNPSGKCCLKDFPQIYSF</sequence>
<proteinExistence type="predicted"/>
<dbReference type="AlphaFoldDB" id="A0A3B0ZHT8"/>
<protein>
    <recommendedName>
        <fullName evidence="1">CopZ zinc binding domain-containing protein</fullName>
    </recommendedName>
</protein>
<dbReference type="InterPro" id="IPR040890">
    <property type="entry name" value="Znf_CopZ"/>
</dbReference>
<feature type="domain" description="CopZ zinc binding" evidence="1">
    <location>
        <begin position="19"/>
        <end position="78"/>
    </location>
</feature>
<dbReference type="NCBIfam" id="NF047645">
    <property type="entry name" value="CopZ_Nterm_CC"/>
    <property type="match status" value="1"/>
</dbReference>
<dbReference type="CDD" id="cd10141">
    <property type="entry name" value="CopZ-like_Fer2_BFD-like"/>
    <property type="match status" value="1"/>
</dbReference>
<dbReference type="Pfam" id="PF18423">
    <property type="entry name" value="zf_CopZ"/>
    <property type="match status" value="1"/>
</dbReference>
<organism evidence="2">
    <name type="scientific">hydrothermal vent metagenome</name>
    <dbReference type="NCBI Taxonomy" id="652676"/>
    <lineage>
        <taxon>unclassified sequences</taxon>
        <taxon>metagenomes</taxon>
        <taxon>ecological metagenomes</taxon>
    </lineage>
</organism>
<reference evidence="2" key="1">
    <citation type="submission" date="2018-06" db="EMBL/GenBank/DDBJ databases">
        <authorList>
            <person name="Zhirakovskaya E."/>
        </authorList>
    </citation>
    <scope>NUCLEOTIDE SEQUENCE</scope>
</reference>